<keyword evidence="2 4" id="KW-0732">Signal</keyword>
<dbReference type="RefSeq" id="WP_170245657.1">
    <property type="nucleotide sequence ID" value="NZ_VNHY01000003.1"/>
</dbReference>
<evidence type="ECO:0000313" key="6">
    <source>
        <dbReference type="Proteomes" id="UP000324595"/>
    </source>
</evidence>
<name>A0A5D3YH39_9BACT</name>
<feature type="chain" id="PRO_5022861646" evidence="4">
    <location>
        <begin position="21"/>
        <end position="178"/>
    </location>
</feature>
<dbReference type="GO" id="GO:0050821">
    <property type="term" value="P:protein stabilization"/>
    <property type="evidence" value="ECO:0007669"/>
    <property type="project" value="TreeGrafter"/>
</dbReference>
<dbReference type="SMART" id="SM00935">
    <property type="entry name" value="OmpH"/>
    <property type="match status" value="1"/>
</dbReference>
<evidence type="ECO:0000313" key="5">
    <source>
        <dbReference type="EMBL" id="TYP92597.1"/>
    </source>
</evidence>
<reference evidence="5 6" key="1">
    <citation type="submission" date="2019-07" db="EMBL/GenBank/DDBJ databases">
        <title>Genomic Encyclopedia of Archaeal and Bacterial Type Strains, Phase II (KMG-II): from individual species to whole genera.</title>
        <authorList>
            <person name="Goeker M."/>
        </authorList>
    </citation>
    <scope>NUCLEOTIDE SEQUENCE [LARGE SCALE GENOMIC DNA]</scope>
    <source>
        <strain evidence="5 6">DSM 21935</strain>
    </source>
</reference>
<evidence type="ECO:0000256" key="1">
    <source>
        <dbReference type="ARBA" id="ARBA00009091"/>
    </source>
</evidence>
<feature type="coiled-coil region" evidence="3">
    <location>
        <begin position="78"/>
        <end position="105"/>
    </location>
</feature>
<evidence type="ECO:0000256" key="4">
    <source>
        <dbReference type="SAM" id="SignalP"/>
    </source>
</evidence>
<comment type="similarity">
    <text evidence="1">Belongs to the Skp family.</text>
</comment>
<gene>
    <name evidence="5" type="ORF">LX73_1959</name>
</gene>
<dbReference type="PANTHER" id="PTHR35089:SF1">
    <property type="entry name" value="CHAPERONE PROTEIN SKP"/>
    <property type="match status" value="1"/>
</dbReference>
<proteinExistence type="inferred from homology"/>
<dbReference type="SUPFAM" id="SSF111384">
    <property type="entry name" value="OmpH-like"/>
    <property type="match status" value="1"/>
</dbReference>
<dbReference type="Proteomes" id="UP000324595">
    <property type="component" value="Unassembled WGS sequence"/>
</dbReference>
<dbReference type="AlphaFoldDB" id="A0A5D3YH39"/>
<sequence>MIRKILSSTFLLLFVVGATAFGQAKIGYMNTQEVLNQLPERSKVQQKLNSFIQQKRQAVQQRTTSFQDSVAQLRENQSAMSEQEVAQAEQRLSQMQSSMRQFQQSVQQQIQRRRAELLQPIFDRMNKAIAEVAEAQNLDFVLNESTSNGDKIVYYSAQKRLNITDEVLQKMTETSSKN</sequence>
<dbReference type="Gene3D" id="3.30.910.20">
    <property type="entry name" value="Skp domain"/>
    <property type="match status" value="1"/>
</dbReference>
<dbReference type="GO" id="GO:0005829">
    <property type="term" value="C:cytosol"/>
    <property type="evidence" value="ECO:0007669"/>
    <property type="project" value="TreeGrafter"/>
</dbReference>
<dbReference type="Pfam" id="PF03938">
    <property type="entry name" value="OmpH"/>
    <property type="match status" value="1"/>
</dbReference>
<dbReference type="EMBL" id="VNHY01000003">
    <property type="protein sequence ID" value="TYP92597.1"/>
    <property type="molecule type" value="Genomic_DNA"/>
</dbReference>
<protein>
    <submittedName>
        <fullName evidence="5">Periplasmic chaperone for outer membrane proteins Skp</fullName>
    </submittedName>
</protein>
<keyword evidence="3" id="KW-0175">Coiled coil</keyword>
<evidence type="ECO:0000256" key="3">
    <source>
        <dbReference type="SAM" id="Coils"/>
    </source>
</evidence>
<feature type="signal peptide" evidence="4">
    <location>
        <begin position="1"/>
        <end position="20"/>
    </location>
</feature>
<dbReference type="InterPro" id="IPR005632">
    <property type="entry name" value="Chaperone_Skp"/>
</dbReference>
<dbReference type="GO" id="GO:0051082">
    <property type="term" value="F:unfolded protein binding"/>
    <property type="evidence" value="ECO:0007669"/>
    <property type="project" value="InterPro"/>
</dbReference>
<dbReference type="PANTHER" id="PTHR35089">
    <property type="entry name" value="CHAPERONE PROTEIN SKP"/>
    <property type="match status" value="1"/>
</dbReference>
<accession>A0A5D3YH39</accession>
<evidence type="ECO:0000256" key="2">
    <source>
        <dbReference type="ARBA" id="ARBA00022729"/>
    </source>
</evidence>
<keyword evidence="6" id="KW-1185">Reference proteome</keyword>
<dbReference type="InterPro" id="IPR024930">
    <property type="entry name" value="Skp_dom_sf"/>
</dbReference>
<comment type="caution">
    <text evidence="5">The sequence shown here is derived from an EMBL/GenBank/DDBJ whole genome shotgun (WGS) entry which is preliminary data.</text>
</comment>
<organism evidence="5 6">
    <name type="scientific">Fodinibius salinus</name>
    <dbReference type="NCBI Taxonomy" id="860790"/>
    <lineage>
        <taxon>Bacteria</taxon>
        <taxon>Pseudomonadati</taxon>
        <taxon>Balneolota</taxon>
        <taxon>Balneolia</taxon>
        <taxon>Balneolales</taxon>
        <taxon>Balneolaceae</taxon>
        <taxon>Fodinibius</taxon>
    </lineage>
</organism>